<gene>
    <name evidence="2" type="ORF">MPNT_230016</name>
</gene>
<dbReference type="Proteomes" id="UP000663859">
    <property type="component" value="Unassembled WGS sequence"/>
</dbReference>
<evidence type="ECO:0000256" key="1">
    <source>
        <dbReference type="SAM" id="MobiDB-lite"/>
    </source>
</evidence>
<comment type="caution">
    <text evidence="2">The sequence shown here is derived from an EMBL/GenBank/DDBJ whole genome shotgun (WGS) entry which is preliminary data.</text>
</comment>
<dbReference type="AlphaFoldDB" id="A0A8J2BLY1"/>
<proteinExistence type="predicted"/>
<evidence type="ECO:0000313" key="3">
    <source>
        <dbReference type="Proteomes" id="UP000663859"/>
    </source>
</evidence>
<feature type="region of interest" description="Disordered" evidence="1">
    <location>
        <begin position="1"/>
        <end position="24"/>
    </location>
</feature>
<accession>A0A8J2BLY1</accession>
<dbReference type="EMBL" id="CAJNOB010000016">
    <property type="protein sequence ID" value="CAF0697781.1"/>
    <property type="molecule type" value="Genomic_DNA"/>
</dbReference>
<name>A0A8J2BLY1_9BACT</name>
<protein>
    <submittedName>
        <fullName evidence="2">Uncharacterized protein</fullName>
    </submittedName>
</protein>
<keyword evidence="3" id="KW-1185">Reference proteome</keyword>
<evidence type="ECO:0000313" key="2">
    <source>
        <dbReference type="EMBL" id="CAF0697781.1"/>
    </source>
</evidence>
<reference evidence="2" key="1">
    <citation type="submission" date="2021-02" db="EMBL/GenBank/DDBJ databases">
        <authorList>
            <person name="Cremers G."/>
            <person name="Picone N."/>
        </authorList>
    </citation>
    <scope>NUCLEOTIDE SEQUENCE</scope>
    <source>
        <strain evidence="2">PQ17</strain>
    </source>
</reference>
<sequence length="97" mass="11024">MLGRLKGPTTSEKPLPFHRPKRARNPLLDAQFCMTSTENQLSHTQESTGSSNRLFLPGNWLRGQNASSNGFRTVNAYLISRWKEGPINKPQRQRSET</sequence>
<organism evidence="2 3">
    <name type="scientific">Candidatus Methylacidithermus pantelleriae</name>
    <dbReference type="NCBI Taxonomy" id="2744239"/>
    <lineage>
        <taxon>Bacteria</taxon>
        <taxon>Pseudomonadati</taxon>
        <taxon>Verrucomicrobiota</taxon>
        <taxon>Methylacidiphilae</taxon>
        <taxon>Methylacidiphilales</taxon>
        <taxon>Methylacidiphilaceae</taxon>
        <taxon>Candidatus Methylacidithermus</taxon>
    </lineage>
</organism>